<evidence type="ECO:0000313" key="2">
    <source>
        <dbReference type="EMBL" id="KAG8623262.1"/>
    </source>
</evidence>
<evidence type="ECO:0008006" key="4">
    <source>
        <dbReference type="Google" id="ProtNLM"/>
    </source>
</evidence>
<protein>
    <recommendedName>
        <fullName evidence="4">F-box domain-containing protein</fullName>
    </recommendedName>
</protein>
<name>A0A8K0KTK4_9PEZI</name>
<dbReference type="Proteomes" id="UP000809789">
    <property type="component" value="Unassembled WGS sequence"/>
</dbReference>
<evidence type="ECO:0000313" key="3">
    <source>
        <dbReference type="Proteomes" id="UP000809789"/>
    </source>
</evidence>
<feature type="compositionally biased region" description="Basic and acidic residues" evidence="1">
    <location>
        <begin position="1"/>
        <end position="28"/>
    </location>
</feature>
<accession>A0A8K0KTK4</accession>
<dbReference type="AlphaFoldDB" id="A0A8K0KTK4"/>
<feature type="region of interest" description="Disordered" evidence="1">
    <location>
        <begin position="1"/>
        <end position="40"/>
    </location>
</feature>
<sequence length="450" mass="50667">MQSVLTKREDKALNPHLDSFSDTKDDAKPSNTLRSNSNAQSRVIATTSDEPDEYNYISLSVHTRVSTPPRASEVSADTQETIRDATDKTDFLVPKNKAHDLELPPEITNNILELLLVEDCEEIAAPSSTNFSDTIAPEDHASWKAYRHCILQVCRNLRHAGVRMFYERNIFNFESSDAALKYCSMARELGLTMARKWRVDSWDVASGSELLEELLTVEEVEVASNVDFLGRHVSRFRLGKVDCISSDWPLTFVPTMRAWVKRMGGDKAAREEVLSKVRVHTCDDCQEPEVKLELVIEGESEADVMSDGGSEASSDDESVVHFSGVPIVWANDHSINPHDEWMAEYAGGILCPTIGEVSDEQLWKNSIEIANTSDSSGDQPVPTEDAGFFMPFSEQIQRRCQIVSIESVHTCWGRCNCYEGLQDRTRAVNAFRRQLEQDPAWYLNTVLEDY</sequence>
<feature type="compositionally biased region" description="Polar residues" evidence="1">
    <location>
        <begin position="29"/>
        <end position="40"/>
    </location>
</feature>
<gene>
    <name evidence="2" type="ORF">KVT40_008238</name>
</gene>
<dbReference type="EMBL" id="JAESVG020000010">
    <property type="protein sequence ID" value="KAG8623262.1"/>
    <property type="molecule type" value="Genomic_DNA"/>
</dbReference>
<evidence type="ECO:0000256" key="1">
    <source>
        <dbReference type="SAM" id="MobiDB-lite"/>
    </source>
</evidence>
<comment type="caution">
    <text evidence="2">The sequence shown here is derived from an EMBL/GenBank/DDBJ whole genome shotgun (WGS) entry which is preliminary data.</text>
</comment>
<organism evidence="2 3">
    <name type="scientific">Elsinoe batatas</name>
    <dbReference type="NCBI Taxonomy" id="2601811"/>
    <lineage>
        <taxon>Eukaryota</taxon>
        <taxon>Fungi</taxon>
        <taxon>Dikarya</taxon>
        <taxon>Ascomycota</taxon>
        <taxon>Pezizomycotina</taxon>
        <taxon>Dothideomycetes</taxon>
        <taxon>Dothideomycetidae</taxon>
        <taxon>Myriangiales</taxon>
        <taxon>Elsinoaceae</taxon>
        <taxon>Elsinoe</taxon>
    </lineage>
</organism>
<reference evidence="2" key="1">
    <citation type="submission" date="2021-07" db="EMBL/GenBank/DDBJ databases">
        <title>Elsinoe batatas strain:CRI-CJ2 Genome sequencing and assembly.</title>
        <authorList>
            <person name="Huang L."/>
        </authorList>
    </citation>
    <scope>NUCLEOTIDE SEQUENCE</scope>
    <source>
        <strain evidence="2">CRI-CJ2</strain>
    </source>
</reference>
<keyword evidence="3" id="KW-1185">Reference proteome</keyword>
<proteinExistence type="predicted"/>
<dbReference type="OrthoDB" id="3946505at2759"/>